<keyword evidence="2" id="KW-0067">ATP-binding</keyword>
<dbReference type="Pfam" id="PF13191">
    <property type="entry name" value="AAA_16"/>
    <property type="match status" value="1"/>
</dbReference>
<dbReference type="Pfam" id="PF00211">
    <property type="entry name" value="Guanylate_cyc"/>
    <property type="match status" value="1"/>
</dbReference>
<dbReference type="InterPro" id="IPR027417">
    <property type="entry name" value="P-loop_NTPase"/>
</dbReference>
<protein>
    <recommendedName>
        <fullName evidence="3">Guanylate cyclase domain-containing protein</fullName>
    </recommendedName>
</protein>
<gene>
    <name evidence="4" type="ORF">TeGR_g7391</name>
</gene>
<keyword evidence="5" id="KW-1185">Reference proteome</keyword>
<feature type="domain" description="Guanylate cyclase" evidence="3">
    <location>
        <begin position="87"/>
        <end position="147"/>
    </location>
</feature>
<feature type="domain" description="Guanylate cyclase" evidence="3">
    <location>
        <begin position="312"/>
        <end position="435"/>
    </location>
</feature>
<dbReference type="InterPro" id="IPR041664">
    <property type="entry name" value="AAA_16"/>
</dbReference>
<evidence type="ECO:0000256" key="2">
    <source>
        <dbReference type="ARBA" id="ARBA00022840"/>
    </source>
</evidence>
<dbReference type="EMBL" id="BRYB01000034">
    <property type="protein sequence ID" value="GMI20985.1"/>
    <property type="molecule type" value="Genomic_DNA"/>
</dbReference>
<dbReference type="PROSITE" id="PS50125">
    <property type="entry name" value="GUANYLATE_CYCLASE_2"/>
    <property type="match status" value="2"/>
</dbReference>
<dbReference type="SUPFAM" id="SSF55073">
    <property type="entry name" value="Nucleotide cyclase"/>
    <property type="match status" value="2"/>
</dbReference>
<dbReference type="PANTHER" id="PTHR16305">
    <property type="entry name" value="TESTICULAR SOLUBLE ADENYLYL CYCLASE"/>
    <property type="match status" value="1"/>
</dbReference>
<dbReference type="Gene3D" id="3.30.70.1230">
    <property type="entry name" value="Nucleotide cyclase"/>
    <property type="match status" value="2"/>
</dbReference>
<name>A0ABQ6M7D3_9STRA</name>
<sequence length="1495" mass="160651">MATPPPTLEEALLANSALSDEVARLRAELDAAHPAPPPPHTLVPPPPPSSSLALPAVAHFCPTQLLRVASEGDPLTAPSVRRHKDSLLVFFDISGYTKLAESLGKEGAAGTEKLSNSLSVFFEKAIKIINSHGGDVVKFCGDALMCIFTSEGAFLRGSGQQEDRRHRPSLTSSALDDTKRHFEAINRARLAMQCALQAMKALSMYKQITHGEHLASPGKIIVSKEALDTCRENITTVSIEGSPDFFELTGLDGAPLQLRAEQPIRLLPPHLEACTRALETKTAEELADLSSKWTRDQVLNMSLEHGLSKHSTCTTVFISPVSDMVTSNDPIEVHEVLQQIFVIAHTQCKKYAGFLRQFVLDDKGLVVILAFEGKEKSHVNACQASLAIRDELNAQSIDAVIGNATGKVFCGPVGCAARSEYCFVGDSVNLAARLMCTASTNEVLADQETNNKARSGVDMSKKAMIKVKGKEDFIMTFSVDRVRAAKNQRLNKDGEAELDLQVPGDYFAHVGSYVSCSQLDCILGDAETMDDSGACVVVMNFDNEDEFASAISFPPPAGGVRLMLQENGGDIISYSQSGPGNYTVTALFLSSPGASLICTRESGSSRSSSLLLEDVNRSILSITQAKSFGVALGQVTLVSVGGLWVAQGGAVMDAHVASARALAEDQAVVGAISFPSFRVDRSEHAAETEPAYSQRLYITLRQKRSSELAKINKALSSSLPHLVDEHLSRELLLTQPSAVNAVFVQVFLSPTTSAPETSMTSLIESISRRAADFGGSLFSCHHVETSNLKGIAITIAMTSGSEVAAYIAVSLASSSSPATEVRAHVTSSVDSVVISSPARQLQQSLMFDQLPSSVSLCLKSTFHSTTPTSSLVNFADVTGAQGFLEFWCITNAHIVTSDSATGDLSIAGREHERGLIDTALAKFMLNLSQQAVLITGPAGHGKSTLTNEVAQKSASANDVILVQTAASSMLSSEMLQLWVPVFGSLLVGAQFSKQDIHSTIKEHKSDLDLVKMLALLNCVLPTTLHFAESDAVKKLGAAAALATKLTMCEALMKEIVMRVGKVVLVVEDIHWCSTIELALLVAVSRIESGIMLVINTRPFEDKDPRLVHLLELKSSITENVELSGFSDSDVESLARMRIKRMNDDPALLGEFLEIARDYAKGLPLVVHKLLNQVDELGEDEFLKIMASESADGVDGRRRSSLANAISIFQTIFKRLDADTFKILTVLAVCDERVSSEFIRAVLSAHEVALDGSTIVASLHVLESKSIIQSDGDSYQIQHKIIQEAVIKSALEGDVEALHLAVAECLLKNETRNDGIVAIHLRGAGRLEQARGHFFAAGEAAYSASSLGEAVTYLNTGFALPRSSGGSDLYDGRYYLILGMCQYGVGQYHEAVTSLTSQDASEANELLKLSVIAYGSLAQTYMLTGGDATLTMSALLMMRQLAIKTQLDPYLAHAKAWLATASAMFGQFKAARHFYRGILRLCEANPDDNVCIAAEG</sequence>
<dbReference type="SUPFAM" id="SSF52540">
    <property type="entry name" value="P-loop containing nucleoside triphosphate hydrolases"/>
    <property type="match status" value="1"/>
</dbReference>
<dbReference type="InterPro" id="IPR029787">
    <property type="entry name" value="Nucleotide_cyclase"/>
</dbReference>
<evidence type="ECO:0000313" key="4">
    <source>
        <dbReference type="EMBL" id="GMI20985.1"/>
    </source>
</evidence>
<organism evidence="4 5">
    <name type="scientific">Tetraparma gracilis</name>
    <dbReference type="NCBI Taxonomy" id="2962635"/>
    <lineage>
        <taxon>Eukaryota</taxon>
        <taxon>Sar</taxon>
        <taxon>Stramenopiles</taxon>
        <taxon>Ochrophyta</taxon>
        <taxon>Bolidophyceae</taxon>
        <taxon>Parmales</taxon>
        <taxon>Triparmaceae</taxon>
        <taxon>Tetraparma</taxon>
    </lineage>
</organism>
<dbReference type="CDD" id="cd07302">
    <property type="entry name" value="CHD"/>
    <property type="match status" value="1"/>
</dbReference>
<comment type="caution">
    <text evidence="4">The sequence shown here is derived from an EMBL/GenBank/DDBJ whole genome shotgun (WGS) entry which is preliminary data.</text>
</comment>
<evidence type="ECO:0000259" key="3">
    <source>
        <dbReference type="PROSITE" id="PS50125"/>
    </source>
</evidence>
<dbReference type="Gene3D" id="1.25.40.10">
    <property type="entry name" value="Tetratricopeptide repeat domain"/>
    <property type="match status" value="1"/>
</dbReference>
<evidence type="ECO:0000256" key="1">
    <source>
        <dbReference type="ARBA" id="ARBA00022741"/>
    </source>
</evidence>
<dbReference type="SUPFAM" id="SSF48452">
    <property type="entry name" value="TPR-like"/>
    <property type="match status" value="1"/>
</dbReference>
<accession>A0ABQ6M7D3</accession>
<dbReference type="Proteomes" id="UP001165060">
    <property type="component" value="Unassembled WGS sequence"/>
</dbReference>
<dbReference type="InterPro" id="IPR011990">
    <property type="entry name" value="TPR-like_helical_dom_sf"/>
</dbReference>
<dbReference type="PANTHER" id="PTHR16305:SF28">
    <property type="entry name" value="GUANYLATE CYCLASE DOMAIN-CONTAINING PROTEIN"/>
    <property type="match status" value="1"/>
</dbReference>
<dbReference type="InterPro" id="IPR001054">
    <property type="entry name" value="A/G_cyclase"/>
</dbReference>
<proteinExistence type="predicted"/>
<keyword evidence="1" id="KW-0547">Nucleotide-binding</keyword>
<reference evidence="4 5" key="1">
    <citation type="journal article" date="2023" name="Commun. Biol.">
        <title>Genome analysis of Parmales, the sister group of diatoms, reveals the evolutionary specialization of diatoms from phago-mixotrophs to photoautotrophs.</title>
        <authorList>
            <person name="Ban H."/>
            <person name="Sato S."/>
            <person name="Yoshikawa S."/>
            <person name="Yamada K."/>
            <person name="Nakamura Y."/>
            <person name="Ichinomiya M."/>
            <person name="Sato N."/>
            <person name="Blanc-Mathieu R."/>
            <person name="Endo H."/>
            <person name="Kuwata A."/>
            <person name="Ogata H."/>
        </authorList>
    </citation>
    <scope>NUCLEOTIDE SEQUENCE [LARGE SCALE GENOMIC DNA]</scope>
</reference>
<evidence type="ECO:0000313" key="5">
    <source>
        <dbReference type="Proteomes" id="UP001165060"/>
    </source>
</evidence>